<dbReference type="PANTHER" id="PTHR24073">
    <property type="entry name" value="DRAB5-RELATED"/>
    <property type="match status" value="1"/>
</dbReference>
<dbReference type="PROSITE" id="PS51419">
    <property type="entry name" value="RAB"/>
    <property type="match status" value="1"/>
</dbReference>
<dbReference type="AlphaFoldDB" id="A0AAD4N587"/>
<keyword evidence="1" id="KW-0547">Nucleotide-binding</keyword>
<dbReference type="EMBL" id="JAKKPZ010000011">
    <property type="protein sequence ID" value="KAI1715443.1"/>
    <property type="molecule type" value="Genomic_DNA"/>
</dbReference>
<dbReference type="PRINTS" id="PR00449">
    <property type="entry name" value="RASTRNSFRMNG"/>
</dbReference>
<evidence type="ECO:0000313" key="3">
    <source>
        <dbReference type="EMBL" id="KAI1715443.1"/>
    </source>
</evidence>
<evidence type="ECO:0000256" key="1">
    <source>
        <dbReference type="ARBA" id="ARBA00022741"/>
    </source>
</evidence>
<keyword evidence="2" id="KW-0342">GTP-binding</keyword>
<evidence type="ECO:0000256" key="2">
    <source>
        <dbReference type="ARBA" id="ARBA00023134"/>
    </source>
</evidence>
<dbReference type="InterPro" id="IPR027417">
    <property type="entry name" value="P-loop_NTPase"/>
</dbReference>
<name>A0AAD4N587_9BILA</name>
<evidence type="ECO:0000313" key="4">
    <source>
        <dbReference type="Proteomes" id="UP001201812"/>
    </source>
</evidence>
<keyword evidence="4" id="KW-1185">Reference proteome</keyword>
<dbReference type="Gene3D" id="3.40.50.300">
    <property type="entry name" value="P-loop containing nucleotide triphosphate hydrolases"/>
    <property type="match status" value="1"/>
</dbReference>
<protein>
    <submittedName>
        <fullName evidence="3">Ras of complex, roc, domain of DAPkinase domain-containing protein</fullName>
    </submittedName>
</protein>
<accession>A0AAD4N587</accession>
<comment type="caution">
    <text evidence="3">The sequence shown here is derived from an EMBL/GenBank/DDBJ whole genome shotgun (WGS) entry which is preliminary data.</text>
</comment>
<dbReference type="GO" id="GO:0005525">
    <property type="term" value="F:GTP binding"/>
    <property type="evidence" value="ECO:0007669"/>
    <property type="project" value="UniProtKB-KW"/>
</dbReference>
<sequence length="223" mass="24644">MNTSNKIMLLGDSGVGKSTLVNTLSVNTLGGSSNSRPQSTVGCSIQILPHQYSAGTPQESVELIELWDVGGSNVHRKASTVFLDNVCGVIFVHDLSNSKSEQNLSQWSDLLYNHRHSHYNSNSSRVGFEFNSPFLDVERSGTLPTLVVGSRLDMAPHRAREQSRPAVVTLRPHETVFVDCRKEISPGSTNKLIFSRFFDSVIDNARSIDNHSSFSQARRRKLA</sequence>
<proteinExistence type="predicted"/>
<organism evidence="3 4">
    <name type="scientific">Ditylenchus destructor</name>
    <dbReference type="NCBI Taxonomy" id="166010"/>
    <lineage>
        <taxon>Eukaryota</taxon>
        <taxon>Metazoa</taxon>
        <taxon>Ecdysozoa</taxon>
        <taxon>Nematoda</taxon>
        <taxon>Chromadorea</taxon>
        <taxon>Rhabditida</taxon>
        <taxon>Tylenchina</taxon>
        <taxon>Tylenchomorpha</taxon>
        <taxon>Sphaerularioidea</taxon>
        <taxon>Anguinidae</taxon>
        <taxon>Anguininae</taxon>
        <taxon>Ditylenchus</taxon>
    </lineage>
</organism>
<dbReference type="Proteomes" id="UP001201812">
    <property type="component" value="Unassembled WGS sequence"/>
</dbReference>
<dbReference type="Pfam" id="PF08477">
    <property type="entry name" value="Roc"/>
    <property type="match status" value="1"/>
</dbReference>
<reference evidence="3" key="1">
    <citation type="submission" date="2022-01" db="EMBL/GenBank/DDBJ databases">
        <title>Genome Sequence Resource for Two Populations of Ditylenchus destructor, the Migratory Endoparasitic Phytonematode.</title>
        <authorList>
            <person name="Zhang H."/>
            <person name="Lin R."/>
            <person name="Xie B."/>
        </authorList>
    </citation>
    <scope>NUCLEOTIDE SEQUENCE</scope>
    <source>
        <strain evidence="3">BazhouSP</strain>
    </source>
</reference>
<dbReference type="SUPFAM" id="SSF52540">
    <property type="entry name" value="P-loop containing nucleoside triphosphate hydrolases"/>
    <property type="match status" value="1"/>
</dbReference>
<gene>
    <name evidence="3" type="ORF">DdX_07758</name>
</gene>